<dbReference type="Pfam" id="PF04548">
    <property type="entry name" value="AIG1"/>
    <property type="match status" value="1"/>
</dbReference>
<dbReference type="InterPro" id="IPR006703">
    <property type="entry name" value="G_AIG1"/>
</dbReference>
<dbReference type="EMBL" id="HACG01043676">
    <property type="protein sequence ID" value="CEK90541.1"/>
    <property type="molecule type" value="Transcribed_RNA"/>
</dbReference>
<evidence type="ECO:0000259" key="5">
    <source>
        <dbReference type="Pfam" id="PF04548"/>
    </source>
</evidence>
<name>A0A0B7BE00_9EUPU</name>
<keyword evidence="2" id="KW-0547">Nucleotide-binding</keyword>
<keyword evidence="4" id="KW-0472">Membrane</keyword>
<gene>
    <name evidence="6" type="primary">ORF177399</name>
</gene>
<keyword evidence="4" id="KW-1133">Transmembrane helix</keyword>
<dbReference type="AlphaFoldDB" id="A0A0B7BE00"/>
<keyword evidence="3" id="KW-0175">Coiled coil</keyword>
<protein>
    <recommendedName>
        <fullName evidence="5">AIG1-type G domain-containing protein</fullName>
    </recommendedName>
</protein>
<accession>A0A0B7BE00</accession>
<keyword evidence="4" id="KW-0812">Transmembrane</keyword>
<proteinExistence type="inferred from homology"/>
<evidence type="ECO:0000256" key="3">
    <source>
        <dbReference type="SAM" id="Coils"/>
    </source>
</evidence>
<evidence type="ECO:0000313" key="6">
    <source>
        <dbReference type="EMBL" id="CEK90541.1"/>
    </source>
</evidence>
<organism evidence="6">
    <name type="scientific">Arion vulgaris</name>
    <dbReference type="NCBI Taxonomy" id="1028688"/>
    <lineage>
        <taxon>Eukaryota</taxon>
        <taxon>Metazoa</taxon>
        <taxon>Spiralia</taxon>
        <taxon>Lophotrochozoa</taxon>
        <taxon>Mollusca</taxon>
        <taxon>Gastropoda</taxon>
        <taxon>Heterobranchia</taxon>
        <taxon>Euthyneura</taxon>
        <taxon>Panpulmonata</taxon>
        <taxon>Eupulmonata</taxon>
        <taxon>Stylommatophora</taxon>
        <taxon>Helicina</taxon>
        <taxon>Arionoidea</taxon>
        <taxon>Arionidae</taxon>
        <taxon>Arion</taxon>
    </lineage>
</organism>
<feature type="domain" description="AIG1-type G" evidence="5">
    <location>
        <begin position="4"/>
        <end position="73"/>
    </location>
</feature>
<feature type="transmembrane region" description="Helical" evidence="4">
    <location>
        <begin position="167"/>
        <end position="189"/>
    </location>
</feature>
<evidence type="ECO:0000256" key="4">
    <source>
        <dbReference type="SAM" id="Phobius"/>
    </source>
</evidence>
<evidence type="ECO:0000256" key="2">
    <source>
        <dbReference type="ARBA" id="ARBA00022741"/>
    </source>
</evidence>
<feature type="coiled-coil region" evidence="3">
    <location>
        <begin position="28"/>
        <end position="55"/>
    </location>
</feature>
<feature type="non-terminal residue" evidence="6">
    <location>
        <position position="1"/>
    </location>
</feature>
<dbReference type="InterPro" id="IPR027417">
    <property type="entry name" value="P-loop_NTPase"/>
</dbReference>
<comment type="similarity">
    <text evidence="1">Belongs to the TRAFAC class TrmE-Era-EngA-EngB-Septin-like GTPase superfamily. AIG1/Toc34/Toc159-like paraseptin GTPase family. IAN subfamily.</text>
</comment>
<dbReference type="GO" id="GO:0005525">
    <property type="term" value="F:GTP binding"/>
    <property type="evidence" value="ECO:0007669"/>
    <property type="project" value="InterPro"/>
</dbReference>
<dbReference type="Gene3D" id="3.40.50.300">
    <property type="entry name" value="P-loop containing nucleotide triphosphate hydrolases"/>
    <property type="match status" value="1"/>
</dbReference>
<reference evidence="6" key="1">
    <citation type="submission" date="2014-12" db="EMBL/GenBank/DDBJ databases">
        <title>Insight into the proteome of Arion vulgaris.</title>
        <authorList>
            <person name="Aradska J."/>
            <person name="Bulat T."/>
            <person name="Smidak R."/>
            <person name="Sarate P."/>
            <person name="Gangsoo J."/>
            <person name="Sialana F."/>
            <person name="Bilban M."/>
            <person name="Lubec G."/>
        </authorList>
    </citation>
    <scope>NUCLEOTIDE SEQUENCE</scope>
    <source>
        <tissue evidence="6">Skin</tissue>
    </source>
</reference>
<evidence type="ECO:0000256" key="1">
    <source>
        <dbReference type="ARBA" id="ARBA00008535"/>
    </source>
</evidence>
<feature type="transmembrane region" description="Helical" evidence="4">
    <location>
        <begin position="209"/>
        <end position="235"/>
    </location>
</feature>
<sequence>ISFDEWCSQQKGPFLQLYKDCDRRVVLLNNKEKDNAKKIEQIQEIIQLADTLQKQFGFYTSQCFETAEKQREKMIVDLKVPQLKLEIQQQVTILTANLEKYSENPSEVQQKKIRESVQKLKTLIKKEDKGYNVLGEMVKLVDEVDKNMNDRIQLKILASKLEDARKAATDFAIAGTVCTIVGGVVAFAVPPVGAAIAAGTLAASGIAPVATLAAAALASGGTLVVGAVGTGIGYLKLRSDETSIEKQHGELNQKMKKK</sequence>